<dbReference type="Pfam" id="PF02229">
    <property type="entry name" value="PC4"/>
    <property type="match status" value="1"/>
</dbReference>
<evidence type="ECO:0000256" key="3">
    <source>
        <dbReference type="ARBA" id="ARBA00023015"/>
    </source>
</evidence>
<dbReference type="SUPFAM" id="SSF54447">
    <property type="entry name" value="ssDNA-binding transcriptional regulator domain"/>
    <property type="match status" value="1"/>
</dbReference>
<evidence type="ECO:0000313" key="10">
    <source>
        <dbReference type="EMBL" id="TIB99091.1"/>
    </source>
</evidence>
<sequence>MGPPTKKRSNSFIENSDEELENKPKNKVQKENTQDNIPEEGLDIQENADGEKYFEIGRSRRVTMRTFKNTPLIDVREFWTKEDGTPAPGKKGISLKPEELQLIVDNYSSIKEIVDDLSSSTGSKKRK</sequence>
<evidence type="ECO:0000256" key="1">
    <source>
        <dbReference type="ARBA" id="ARBA00004123"/>
    </source>
</evidence>
<evidence type="ECO:0000313" key="11">
    <source>
        <dbReference type="EMBL" id="TIC29077.1"/>
    </source>
</evidence>
<dbReference type="Gene3D" id="2.30.31.10">
    <property type="entry name" value="Transcriptional Coactivator Pc4, Chain A"/>
    <property type="match status" value="1"/>
</dbReference>
<evidence type="ECO:0000313" key="18">
    <source>
        <dbReference type="Proteomes" id="UP000310708"/>
    </source>
</evidence>
<evidence type="ECO:0000313" key="15">
    <source>
        <dbReference type="Proteomes" id="UP000305647"/>
    </source>
</evidence>
<keyword evidence="5" id="KW-0804">Transcription</keyword>
<evidence type="ECO:0000313" key="12">
    <source>
        <dbReference type="EMBL" id="TIC64217.1"/>
    </source>
</evidence>
<dbReference type="EMBL" id="SPRX01000036">
    <property type="protein sequence ID" value="TIC64217.1"/>
    <property type="molecule type" value="Genomic_DNA"/>
</dbReference>
<feature type="domain" description="Transcriptional coactivator p15 (PC4) C-terminal" evidence="8">
    <location>
        <begin position="54"/>
        <end position="103"/>
    </location>
</feature>
<dbReference type="GO" id="GO:0003677">
    <property type="term" value="F:DNA binding"/>
    <property type="evidence" value="ECO:0007669"/>
    <property type="project" value="UniProtKB-KW"/>
</dbReference>
<evidence type="ECO:0000256" key="6">
    <source>
        <dbReference type="ARBA" id="ARBA00023242"/>
    </source>
</evidence>
<dbReference type="AlphaFoldDB" id="A0A4T0S717"/>
<dbReference type="OMA" id="VTINEFR"/>
<dbReference type="GO" id="GO:0060261">
    <property type="term" value="P:positive regulation of transcription initiation by RNA polymerase II"/>
    <property type="evidence" value="ECO:0007669"/>
    <property type="project" value="InterPro"/>
</dbReference>
<organism evidence="9 17">
    <name type="scientific">Wallemia mellicola</name>
    <dbReference type="NCBI Taxonomy" id="1708541"/>
    <lineage>
        <taxon>Eukaryota</taxon>
        <taxon>Fungi</taxon>
        <taxon>Dikarya</taxon>
        <taxon>Basidiomycota</taxon>
        <taxon>Wallemiomycotina</taxon>
        <taxon>Wallemiomycetes</taxon>
        <taxon>Wallemiales</taxon>
        <taxon>Wallemiaceae</taxon>
        <taxon>Wallemia</taxon>
    </lineage>
</organism>
<protein>
    <recommendedName>
        <fullName evidence="8">Transcriptional coactivator p15 (PC4) C-terminal domain-containing protein</fullName>
    </recommendedName>
</protein>
<comment type="subcellular location">
    <subcellularLocation>
        <location evidence="1">Nucleus</location>
    </subcellularLocation>
</comment>
<evidence type="ECO:0000259" key="8">
    <source>
        <dbReference type="Pfam" id="PF02229"/>
    </source>
</evidence>
<evidence type="ECO:0000313" key="14">
    <source>
        <dbReference type="Proteomes" id="UP000305362"/>
    </source>
</evidence>
<evidence type="ECO:0000256" key="4">
    <source>
        <dbReference type="ARBA" id="ARBA00023125"/>
    </source>
</evidence>
<dbReference type="Proteomes" id="UP000310685">
    <property type="component" value="Unassembled WGS sequence"/>
</dbReference>
<dbReference type="EMBL" id="SPRO01000031">
    <property type="protein sequence ID" value="TIC29077.1"/>
    <property type="molecule type" value="Genomic_DNA"/>
</dbReference>
<dbReference type="InterPro" id="IPR045125">
    <property type="entry name" value="Sub1/Tcp4-like"/>
</dbReference>
<evidence type="ECO:0000256" key="7">
    <source>
        <dbReference type="SAM" id="MobiDB-lite"/>
    </source>
</evidence>
<evidence type="ECO:0000313" key="17">
    <source>
        <dbReference type="Proteomes" id="UP000310685"/>
    </source>
</evidence>
<dbReference type="EMBL" id="SPRH01000032">
    <property type="protein sequence ID" value="TIB99091.1"/>
    <property type="molecule type" value="Genomic_DNA"/>
</dbReference>
<evidence type="ECO:0000313" key="9">
    <source>
        <dbReference type="EMBL" id="TIB81959.1"/>
    </source>
</evidence>
<feature type="region of interest" description="Disordered" evidence="7">
    <location>
        <begin position="1"/>
        <end position="45"/>
    </location>
</feature>
<keyword evidence="4" id="KW-0238">DNA-binding</keyword>
<feature type="compositionally biased region" description="Basic and acidic residues" evidence="7">
    <location>
        <begin position="21"/>
        <end position="33"/>
    </location>
</feature>
<evidence type="ECO:0000313" key="13">
    <source>
        <dbReference type="EMBL" id="TIC67595.1"/>
    </source>
</evidence>
<comment type="similarity">
    <text evidence="2">Belongs to the transcriptional coactivator PC4 family.</text>
</comment>
<reference evidence="14 15" key="1">
    <citation type="submission" date="2019-03" db="EMBL/GenBank/DDBJ databases">
        <title>Sequencing 25 genomes of Wallemia mellicola.</title>
        <authorList>
            <person name="Gostincar C."/>
        </authorList>
    </citation>
    <scope>NUCLEOTIDE SEQUENCE [LARGE SCALE GENOMIC DNA]</scope>
    <source>
        <strain evidence="10 16">EXF-1262</strain>
        <strain evidence="13 14">EXF-1277</strain>
        <strain evidence="9 17">EXF-6152</strain>
        <strain evidence="12 18">EXF-757</strain>
        <strain evidence="11 15">EXF-8738</strain>
    </source>
</reference>
<comment type="caution">
    <text evidence="9">The sequence shown here is derived from an EMBL/GenBank/DDBJ whole genome shotgun (WGS) entry which is preliminary data.</text>
</comment>
<evidence type="ECO:0000313" key="16">
    <source>
        <dbReference type="Proteomes" id="UP000307169"/>
    </source>
</evidence>
<dbReference type="PANTHER" id="PTHR13215">
    <property type="entry name" value="RNA POLYMERASE II TRANSCRIPTIONAL COACTIVATOR"/>
    <property type="match status" value="1"/>
</dbReference>
<dbReference type="EMBL" id="SPRV01000016">
    <property type="protein sequence ID" value="TIC67595.1"/>
    <property type="molecule type" value="Genomic_DNA"/>
</dbReference>
<gene>
    <name evidence="12" type="ORF">E3Q01_02892</name>
    <name evidence="13" type="ORF">E3Q03_01913</name>
    <name evidence="11" type="ORF">E3Q10_02809</name>
    <name evidence="10" type="ORF">E3Q17_02727</name>
    <name evidence="9" type="ORF">E3Q22_00668</name>
</gene>
<dbReference type="InterPro" id="IPR009044">
    <property type="entry name" value="ssDNA-bd_transcriptional_reg"/>
</dbReference>
<keyword evidence="3" id="KW-0805">Transcription regulation</keyword>
<dbReference type="InterPro" id="IPR003173">
    <property type="entry name" value="PC4_C"/>
</dbReference>
<dbReference type="Proteomes" id="UP000307169">
    <property type="component" value="Unassembled WGS sequence"/>
</dbReference>
<dbReference type="EMBL" id="SPRC01000004">
    <property type="protein sequence ID" value="TIB81959.1"/>
    <property type="molecule type" value="Genomic_DNA"/>
</dbReference>
<accession>A0A4T0S717</accession>
<name>A0A4T0S717_9BASI</name>
<proteinExistence type="inferred from homology"/>
<dbReference type="Proteomes" id="UP000310708">
    <property type="component" value="Unassembled WGS sequence"/>
</dbReference>
<dbReference type="OrthoDB" id="2505440at2759"/>
<evidence type="ECO:0000256" key="2">
    <source>
        <dbReference type="ARBA" id="ARBA00009001"/>
    </source>
</evidence>
<dbReference type="Proteomes" id="UP000305362">
    <property type="component" value="Unassembled WGS sequence"/>
</dbReference>
<keyword evidence="6" id="KW-0539">Nucleus</keyword>
<evidence type="ECO:0000256" key="5">
    <source>
        <dbReference type="ARBA" id="ARBA00023163"/>
    </source>
</evidence>
<dbReference type="Proteomes" id="UP000305647">
    <property type="component" value="Unassembled WGS sequence"/>
</dbReference>
<dbReference type="GO" id="GO:0003713">
    <property type="term" value="F:transcription coactivator activity"/>
    <property type="evidence" value="ECO:0007669"/>
    <property type="project" value="InterPro"/>
</dbReference>
<dbReference type="GO" id="GO:0005634">
    <property type="term" value="C:nucleus"/>
    <property type="evidence" value="ECO:0007669"/>
    <property type="project" value="UniProtKB-SubCell"/>
</dbReference>